<dbReference type="Proteomes" id="UP000248405">
    <property type="component" value="Unassembled WGS sequence"/>
</dbReference>
<organism evidence="1 2">
    <name type="scientific">Aspergillus vadensis (strain CBS 113365 / IMI 142717 / IBT 24658)</name>
    <dbReference type="NCBI Taxonomy" id="1448311"/>
    <lineage>
        <taxon>Eukaryota</taxon>
        <taxon>Fungi</taxon>
        <taxon>Dikarya</taxon>
        <taxon>Ascomycota</taxon>
        <taxon>Pezizomycotina</taxon>
        <taxon>Eurotiomycetes</taxon>
        <taxon>Eurotiomycetidae</taxon>
        <taxon>Eurotiales</taxon>
        <taxon>Aspergillaceae</taxon>
        <taxon>Aspergillus</taxon>
        <taxon>Aspergillus subgen. Circumdati</taxon>
    </lineage>
</organism>
<evidence type="ECO:0000313" key="1">
    <source>
        <dbReference type="EMBL" id="PYH63529.1"/>
    </source>
</evidence>
<dbReference type="AlphaFoldDB" id="A0A319ATD4"/>
<name>A0A319ATD4_ASPVC</name>
<accession>A0A319ATD4</accession>
<proteinExistence type="predicted"/>
<dbReference type="EMBL" id="KZ821652">
    <property type="protein sequence ID" value="PYH63529.1"/>
    <property type="molecule type" value="Genomic_DNA"/>
</dbReference>
<gene>
    <name evidence="1" type="ORF">BO88DRAFT_430332</name>
</gene>
<reference evidence="1" key="1">
    <citation type="submission" date="2016-12" db="EMBL/GenBank/DDBJ databases">
        <title>The genomes of Aspergillus section Nigri reveals drivers in fungal speciation.</title>
        <authorList>
            <consortium name="DOE Joint Genome Institute"/>
            <person name="Vesth T.C."/>
            <person name="Nybo J."/>
            <person name="Theobald S."/>
            <person name="Brandl J."/>
            <person name="Frisvad J.C."/>
            <person name="Nielsen K.F."/>
            <person name="Lyhne E.K."/>
            <person name="Kogle M.E."/>
            <person name="Kuo A."/>
            <person name="Riley R."/>
            <person name="Clum A."/>
            <person name="Nolan M."/>
            <person name="Lipzen A."/>
            <person name="Salamov A."/>
            <person name="Henrissat B."/>
            <person name="Wiebenga A."/>
            <person name="De Vries R.P."/>
            <person name="Grigoriev I.V."/>
            <person name="Mortensen U.H."/>
            <person name="Andersen M.R."/>
            <person name="Baker S.E."/>
        </authorList>
    </citation>
    <scope>NUCLEOTIDE SEQUENCE [LARGE SCALE GENOMIC DNA]</scope>
    <source>
        <strain evidence="1">CBS 113365</strain>
    </source>
</reference>
<dbReference type="GeneID" id="37213831"/>
<keyword evidence="2" id="KW-1185">Reference proteome</keyword>
<protein>
    <submittedName>
        <fullName evidence="1">Uncharacterized protein</fullName>
    </submittedName>
</protein>
<sequence length="100" mass="10899">MAIIGYIYFVFIDVNNKSLHTKAEPSFVSAAGKPDRDADRMISEVIVTAVELTSGSAAIRPPNPGDSALLFLFECSTFSQRFICGFASLSSPKLFYRARG</sequence>
<dbReference type="RefSeq" id="XP_025557323.1">
    <property type="nucleotide sequence ID" value="XM_025709239.1"/>
</dbReference>
<evidence type="ECO:0000313" key="2">
    <source>
        <dbReference type="Proteomes" id="UP000248405"/>
    </source>
</evidence>